<dbReference type="Pfam" id="PF00646">
    <property type="entry name" value="F-box"/>
    <property type="match status" value="1"/>
</dbReference>
<proteinExistence type="predicted"/>
<dbReference type="Gene3D" id="1.20.1280.50">
    <property type="match status" value="1"/>
</dbReference>
<dbReference type="PANTHER" id="PTHR31672">
    <property type="entry name" value="BNACNNG10540D PROTEIN"/>
    <property type="match status" value="1"/>
</dbReference>
<dbReference type="InterPro" id="IPR017451">
    <property type="entry name" value="F-box-assoc_interact_dom"/>
</dbReference>
<dbReference type="CDD" id="cd22157">
    <property type="entry name" value="F-box_AtFBW1-like"/>
    <property type="match status" value="1"/>
</dbReference>
<evidence type="ECO:0000313" key="3">
    <source>
        <dbReference type="Proteomes" id="UP000187203"/>
    </source>
</evidence>
<dbReference type="NCBIfam" id="TIGR01640">
    <property type="entry name" value="F_box_assoc_1"/>
    <property type="match status" value="1"/>
</dbReference>
<reference evidence="3" key="1">
    <citation type="submission" date="2013-09" db="EMBL/GenBank/DDBJ databases">
        <title>Corchorus olitorius genome sequencing.</title>
        <authorList>
            <person name="Alam M."/>
            <person name="Haque M.S."/>
            <person name="Islam M.S."/>
            <person name="Emdad E.M."/>
            <person name="Islam M.M."/>
            <person name="Ahmed B."/>
            <person name="Halim A."/>
            <person name="Hossen Q.M.M."/>
            <person name="Hossain M.Z."/>
            <person name="Ahmed R."/>
            <person name="Khan M.M."/>
            <person name="Islam R."/>
            <person name="Rashid M.M."/>
            <person name="Khan S.A."/>
            <person name="Rahman M.S."/>
            <person name="Alam M."/>
            <person name="Yahiya A.S."/>
            <person name="Khan M.S."/>
            <person name="Azam M.S."/>
            <person name="Haque T."/>
            <person name="Lashkar M.Z.H."/>
            <person name="Akhand A.I."/>
            <person name="Morshed G."/>
            <person name="Roy S."/>
            <person name="Uddin K.S."/>
            <person name="Rabeya T."/>
            <person name="Hossain A.S."/>
            <person name="Chowdhury A."/>
            <person name="Snigdha A.R."/>
            <person name="Mortoza M.S."/>
            <person name="Matin S.A."/>
            <person name="Hoque S.M.E."/>
            <person name="Islam M.K."/>
            <person name="Roy D.K."/>
            <person name="Haider R."/>
            <person name="Moosa M.M."/>
            <person name="Elias S.M."/>
            <person name="Hasan A.M."/>
            <person name="Jahan S."/>
            <person name="Shafiuddin M."/>
            <person name="Mahmood N."/>
            <person name="Shommy N.S."/>
        </authorList>
    </citation>
    <scope>NUCLEOTIDE SEQUENCE [LARGE SCALE GENOMIC DNA]</scope>
    <source>
        <strain evidence="3">cv. O-4</strain>
    </source>
</reference>
<sequence length="422" mass="48946">MNKANASPILLIDEIVDDILLRLPVKSLKRFKLVSKPWNSLISDPKFAVSHLHDKVLRVGQIYAKGGPKPSLSLYSMDADGSNREIVTVNYDYVYKHDDYYNNPYDDNSDVKILGSCNGLLFLLLGTSKYLLWNPITREYKYIALDSSRREDEQGKIISGLGYDSSSGNYKGITVSHYISGISSPHDEDVLYEEMHCYVYDYKQDSWTEKKNNYNEFPYSLHSCNSAIMVNGVPHWCVYRRHGRHREGYDRLQIRVSYVIIYFDLETEKFKEVEVPEWAAEEVKFYLGVLGGCLCMCLDPRENSTSFEVWTMKEYRIVESWTKSFVISSPFFKELRPLCFTDTGKNQVLMEVEEKNEVGRKLIIFNLREKTQKTLLVDKNFESSVCTYVGSLVSLPRSSFSRRTSKRTREVKTKLSMPSWIK</sequence>
<dbReference type="AlphaFoldDB" id="A0A1R3IS50"/>
<dbReference type="SMART" id="SM00256">
    <property type="entry name" value="FBOX"/>
    <property type="match status" value="1"/>
</dbReference>
<dbReference type="InterPro" id="IPR001810">
    <property type="entry name" value="F-box_dom"/>
</dbReference>
<dbReference type="SUPFAM" id="SSF81383">
    <property type="entry name" value="F-box domain"/>
    <property type="match status" value="1"/>
</dbReference>
<feature type="domain" description="F-box" evidence="1">
    <location>
        <begin position="11"/>
        <end position="51"/>
    </location>
</feature>
<dbReference type="Pfam" id="PF07734">
    <property type="entry name" value="FBA_1"/>
    <property type="match status" value="1"/>
</dbReference>
<name>A0A1R3IS50_9ROSI</name>
<dbReference type="InterPro" id="IPR050796">
    <property type="entry name" value="SCF_F-box_component"/>
</dbReference>
<dbReference type="PANTHER" id="PTHR31672:SF13">
    <property type="entry name" value="F-BOX PROTEIN CPR30-LIKE"/>
    <property type="match status" value="1"/>
</dbReference>
<dbReference type="InterPro" id="IPR006527">
    <property type="entry name" value="F-box-assoc_dom_typ1"/>
</dbReference>
<dbReference type="STRING" id="93759.A0A1R3IS50"/>
<accession>A0A1R3IS50</accession>
<organism evidence="2 3">
    <name type="scientific">Corchorus olitorius</name>
    <dbReference type="NCBI Taxonomy" id="93759"/>
    <lineage>
        <taxon>Eukaryota</taxon>
        <taxon>Viridiplantae</taxon>
        <taxon>Streptophyta</taxon>
        <taxon>Embryophyta</taxon>
        <taxon>Tracheophyta</taxon>
        <taxon>Spermatophyta</taxon>
        <taxon>Magnoliopsida</taxon>
        <taxon>eudicotyledons</taxon>
        <taxon>Gunneridae</taxon>
        <taxon>Pentapetalae</taxon>
        <taxon>rosids</taxon>
        <taxon>malvids</taxon>
        <taxon>Malvales</taxon>
        <taxon>Malvaceae</taxon>
        <taxon>Grewioideae</taxon>
        <taxon>Apeibeae</taxon>
        <taxon>Corchorus</taxon>
    </lineage>
</organism>
<dbReference type="InterPro" id="IPR036047">
    <property type="entry name" value="F-box-like_dom_sf"/>
</dbReference>
<evidence type="ECO:0000313" key="2">
    <source>
        <dbReference type="EMBL" id="OMO85408.1"/>
    </source>
</evidence>
<dbReference type="EMBL" id="AWUE01017714">
    <property type="protein sequence ID" value="OMO85408.1"/>
    <property type="molecule type" value="Genomic_DNA"/>
</dbReference>
<gene>
    <name evidence="2" type="ORF">COLO4_21640</name>
</gene>
<protein>
    <recommendedName>
        <fullName evidence="1">F-box domain-containing protein</fullName>
    </recommendedName>
</protein>
<keyword evidence="3" id="KW-1185">Reference proteome</keyword>
<dbReference type="OrthoDB" id="591557at2759"/>
<dbReference type="Proteomes" id="UP000187203">
    <property type="component" value="Unassembled WGS sequence"/>
</dbReference>
<evidence type="ECO:0000259" key="1">
    <source>
        <dbReference type="SMART" id="SM00256"/>
    </source>
</evidence>
<comment type="caution">
    <text evidence="2">The sequence shown here is derived from an EMBL/GenBank/DDBJ whole genome shotgun (WGS) entry which is preliminary data.</text>
</comment>